<dbReference type="OrthoDB" id="7283966at2"/>
<keyword evidence="3" id="KW-1003">Cell membrane</keyword>
<dbReference type="InterPro" id="IPR010290">
    <property type="entry name" value="TM_effector"/>
</dbReference>
<feature type="transmembrane region" description="Helical" evidence="7">
    <location>
        <begin position="32"/>
        <end position="52"/>
    </location>
</feature>
<evidence type="ECO:0000256" key="1">
    <source>
        <dbReference type="ARBA" id="ARBA00004651"/>
    </source>
</evidence>
<comment type="caution">
    <text evidence="8">The sequence shown here is derived from an EMBL/GenBank/DDBJ whole genome shotgun (WGS) entry which is preliminary data.</text>
</comment>
<dbReference type="InterPro" id="IPR036259">
    <property type="entry name" value="MFS_trans_sf"/>
</dbReference>
<evidence type="ECO:0000256" key="4">
    <source>
        <dbReference type="ARBA" id="ARBA00022692"/>
    </source>
</evidence>
<dbReference type="Gene3D" id="1.20.1250.20">
    <property type="entry name" value="MFS general substrate transporter like domains"/>
    <property type="match status" value="1"/>
</dbReference>
<dbReference type="Proteomes" id="UP000297839">
    <property type="component" value="Unassembled WGS sequence"/>
</dbReference>
<dbReference type="AlphaFoldDB" id="A0A4Z0BD46"/>
<gene>
    <name evidence="8" type="ORF">EZ216_19250</name>
</gene>
<accession>A0A4Z0BD46</accession>
<feature type="transmembrane region" description="Helical" evidence="7">
    <location>
        <begin position="272"/>
        <end position="301"/>
    </location>
</feature>
<feature type="transmembrane region" description="Helical" evidence="7">
    <location>
        <begin position="205"/>
        <end position="230"/>
    </location>
</feature>
<organism evidence="8 9">
    <name type="scientific">Ramlibacter humi</name>
    <dbReference type="NCBI Taxonomy" id="2530451"/>
    <lineage>
        <taxon>Bacteria</taxon>
        <taxon>Pseudomonadati</taxon>
        <taxon>Pseudomonadota</taxon>
        <taxon>Betaproteobacteria</taxon>
        <taxon>Burkholderiales</taxon>
        <taxon>Comamonadaceae</taxon>
        <taxon>Ramlibacter</taxon>
    </lineage>
</organism>
<feature type="transmembrane region" description="Helical" evidence="7">
    <location>
        <begin position="64"/>
        <end position="82"/>
    </location>
</feature>
<feature type="transmembrane region" description="Helical" evidence="7">
    <location>
        <begin position="7"/>
        <end position="26"/>
    </location>
</feature>
<sequence>MRLWFTRLLGGGANQMLMVAIGWQMYELTGRAWDLGLVGLFQFAPVLLFTLLAGDAADRFHRSAIIACAIATQIAAAVLLLYGTTAHALSRELLLTASVLLGVARTFQQPAQQSLVPLLVPLPLLPRAMAFSSAGNQIAVIGGPGLGGLLFAYGITTVYWTAFGFLVLAFLSILGLRYERVQRAAHAFSVEGMLAGARYVFGNKVLLGAVSLDLMAVLFGGATALLPIFAKDILHVGPTGLGMLRAAPAAGALLMSVVLTQSPLQRRIGRKLLGSVALYGVCMLVFAVSHSFLLSLLALAISGGADMVSVVVRQTLLQMETPDDMRGRVGAVSTMFIGASNQLGEFESGATAALMGAMGSVVFGAACTLGIVWGWKKIFPPLWERDRFGS</sequence>
<evidence type="ECO:0000256" key="5">
    <source>
        <dbReference type="ARBA" id="ARBA00022989"/>
    </source>
</evidence>
<evidence type="ECO:0000313" key="9">
    <source>
        <dbReference type="Proteomes" id="UP000297839"/>
    </source>
</evidence>
<feature type="transmembrane region" description="Helical" evidence="7">
    <location>
        <begin position="158"/>
        <end position="176"/>
    </location>
</feature>
<keyword evidence="2" id="KW-0813">Transport</keyword>
<dbReference type="SUPFAM" id="SSF103473">
    <property type="entry name" value="MFS general substrate transporter"/>
    <property type="match status" value="1"/>
</dbReference>
<keyword evidence="4 7" id="KW-0812">Transmembrane</keyword>
<dbReference type="CDD" id="cd06173">
    <property type="entry name" value="MFS_MefA_like"/>
    <property type="match status" value="1"/>
</dbReference>
<dbReference type="Pfam" id="PF05977">
    <property type="entry name" value="MFS_3"/>
    <property type="match status" value="1"/>
</dbReference>
<dbReference type="PANTHER" id="PTHR23513">
    <property type="entry name" value="INTEGRAL MEMBRANE EFFLUX PROTEIN-RELATED"/>
    <property type="match status" value="1"/>
</dbReference>
<keyword evidence="6 7" id="KW-0472">Membrane</keyword>
<evidence type="ECO:0000256" key="7">
    <source>
        <dbReference type="SAM" id="Phobius"/>
    </source>
</evidence>
<protein>
    <submittedName>
        <fullName evidence="8">MFS transporter</fullName>
    </submittedName>
</protein>
<comment type="subcellular location">
    <subcellularLocation>
        <location evidence="1">Cell membrane</location>
        <topology evidence="1">Multi-pass membrane protein</topology>
    </subcellularLocation>
</comment>
<proteinExistence type="predicted"/>
<keyword evidence="5 7" id="KW-1133">Transmembrane helix</keyword>
<dbReference type="GO" id="GO:0005886">
    <property type="term" value="C:plasma membrane"/>
    <property type="evidence" value="ECO:0007669"/>
    <property type="project" value="UniProtKB-SubCell"/>
</dbReference>
<feature type="transmembrane region" description="Helical" evidence="7">
    <location>
        <begin position="242"/>
        <end position="260"/>
    </location>
</feature>
<evidence type="ECO:0000313" key="8">
    <source>
        <dbReference type="EMBL" id="TFY97225.1"/>
    </source>
</evidence>
<keyword evidence="9" id="KW-1185">Reference proteome</keyword>
<evidence type="ECO:0000256" key="3">
    <source>
        <dbReference type="ARBA" id="ARBA00022475"/>
    </source>
</evidence>
<evidence type="ECO:0000256" key="2">
    <source>
        <dbReference type="ARBA" id="ARBA00022448"/>
    </source>
</evidence>
<reference evidence="8 9" key="1">
    <citation type="submission" date="2019-03" db="EMBL/GenBank/DDBJ databases">
        <title>Ramlibacter sp. 18x22-1, whole genome shotgun sequence.</title>
        <authorList>
            <person name="Zhang X."/>
            <person name="Feng G."/>
            <person name="Zhu H."/>
        </authorList>
    </citation>
    <scope>NUCLEOTIDE SEQUENCE [LARGE SCALE GENOMIC DNA]</scope>
    <source>
        <strain evidence="8 9">18x22-1</strain>
    </source>
</reference>
<name>A0A4Z0BD46_9BURK</name>
<dbReference type="EMBL" id="SMLK01000008">
    <property type="protein sequence ID" value="TFY97225.1"/>
    <property type="molecule type" value="Genomic_DNA"/>
</dbReference>
<feature type="transmembrane region" description="Helical" evidence="7">
    <location>
        <begin position="352"/>
        <end position="375"/>
    </location>
</feature>
<evidence type="ECO:0000256" key="6">
    <source>
        <dbReference type="ARBA" id="ARBA00023136"/>
    </source>
</evidence>
<dbReference type="PANTHER" id="PTHR23513:SF9">
    <property type="entry name" value="ENTEROBACTIN EXPORTER ENTS"/>
    <property type="match status" value="1"/>
</dbReference>